<proteinExistence type="predicted"/>
<dbReference type="Proteomes" id="UP001595816">
    <property type="component" value="Unassembled WGS sequence"/>
</dbReference>
<dbReference type="RefSeq" id="WP_253762405.1">
    <property type="nucleotide sequence ID" value="NZ_JAMZDZ010000001.1"/>
</dbReference>
<accession>A0ABV8LTM6</accession>
<name>A0ABV8LTM6_9ACTN</name>
<keyword evidence="2" id="KW-1185">Reference proteome</keyword>
<sequence>MADFDAAFNLVSIDLGMLRELVEPADATFTSVYVADAGSGGRAAAGSQTHRQMIASRLASAGAPAADIDAICRAWAATGGGSDRFLVACDGETRLTQCLPGAVTTDVARVGAPPPLGPLLAWWQRHPAYVVSRDVDAAKVLALARSSGADLVLAAQDHTDDLVNQVRGLAPSITVLEIGSGPVTDESIQQVLDDYAAATSAELRLALDAFAVPHSVAVQGVHATLAALAVGRVDTVLVVDDPDDRRSAWFGPVELCASLPDPVHPQRTPHGGRLVDVAIRAALLTGARIRILSGDQARGLRGGLGALIR</sequence>
<dbReference type="EMBL" id="JBHSAY010000012">
    <property type="protein sequence ID" value="MFC4133614.1"/>
    <property type="molecule type" value="Genomic_DNA"/>
</dbReference>
<organism evidence="1 2">
    <name type="scientific">Hamadaea flava</name>
    <dbReference type="NCBI Taxonomy" id="1742688"/>
    <lineage>
        <taxon>Bacteria</taxon>
        <taxon>Bacillati</taxon>
        <taxon>Actinomycetota</taxon>
        <taxon>Actinomycetes</taxon>
        <taxon>Micromonosporales</taxon>
        <taxon>Micromonosporaceae</taxon>
        <taxon>Hamadaea</taxon>
    </lineage>
</organism>
<gene>
    <name evidence="1" type="ORF">ACFOZ4_23645</name>
</gene>
<reference evidence="2" key="1">
    <citation type="journal article" date="2019" name="Int. J. Syst. Evol. Microbiol.">
        <title>The Global Catalogue of Microorganisms (GCM) 10K type strain sequencing project: providing services to taxonomists for standard genome sequencing and annotation.</title>
        <authorList>
            <consortium name="The Broad Institute Genomics Platform"/>
            <consortium name="The Broad Institute Genome Sequencing Center for Infectious Disease"/>
            <person name="Wu L."/>
            <person name="Ma J."/>
        </authorList>
    </citation>
    <scope>NUCLEOTIDE SEQUENCE [LARGE SCALE GENOMIC DNA]</scope>
    <source>
        <strain evidence="2">CGMCC 4.7289</strain>
    </source>
</reference>
<evidence type="ECO:0000313" key="1">
    <source>
        <dbReference type="EMBL" id="MFC4133614.1"/>
    </source>
</evidence>
<comment type="caution">
    <text evidence="1">The sequence shown here is derived from an EMBL/GenBank/DDBJ whole genome shotgun (WGS) entry which is preliminary data.</text>
</comment>
<evidence type="ECO:0000313" key="2">
    <source>
        <dbReference type="Proteomes" id="UP001595816"/>
    </source>
</evidence>
<protein>
    <submittedName>
        <fullName evidence="1">Uncharacterized protein</fullName>
    </submittedName>
</protein>